<protein>
    <submittedName>
        <fullName evidence="2">Uncharacterized protein</fullName>
    </submittedName>
</protein>
<name>U4L4V3_PYROM</name>
<gene>
    <name evidence="2" type="ORF">PCON_04662</name>
</gene>
<feature type="compositionally biased region" description="Polar residues" evidence="1">
    <location>
        <begin position="1"/>
        <end position="11"/>
    </location>
</feature>
<evidence type="ECO:0000313" key="3">
    <source>
        <dbReference type="Proteomes" id="UP000018144"/>
    </source>
</evidence>
<accession>U4L4V3</accession>
<sequence length="162" mass="17727">MSSSTNLQSPGHISMPSIPSLRQLAPKPPLDPIKLLLHSCFRSSTIPENQTNHLDPSFTPDVNKGYKAQKRPKVSEDLRREVLQKGKRKADKLARPLPETIQTCQAMKHQKEDQRKQAETPVPSGYAAATPQEVARSEGDGIDVLGSCQRGSIRGAINLSPA</sequence>
<proteinExistence type="predicted"/>
<evidence type="ECO:0000313" key="2">
    <source>
        <dbReference type="EMBL" id="CCX05075.1"/>
    </source>
</evidence>
<feature type="compositionally biased region" description="Basic and acidic residues" evidence="1">
    <location>
        <begin position="109"/>
        <end position="118"/>
    </location>
</feature>
<dbReference type="Proteomes" id="UP000018144">
    <property type="component" value="Unassembled WGS sequence"/>
</dbReference>
<dbReference type="EMBL" id="HF935232">
    <property type="protein sequence ID" value="CCX05075.1"/>
    <property type="molecule type" value="Genomic_DNA"/>
</dbReference>
<organism evidence="2 3">
    <name type="scientific">Pyronema omphalodes (strain CBS 100304)</name>
    <name type="common">Pyronema confluens</name>
    <dbReference type="NCBI Taxonomy" id="1076935"/>
    <lineage>
        <taxon>Eukaryota</taxon>
        <taxon>Fungi</taxon>
        <taxon>Dikarya</taxon>
        <taxon>Ascomycota</taxon>
        <taxon>Pezizomycotina</taxon>
        <taxon>Pezizomycetes</taxon>
        <taxon>Pezizales</taxon>
        <taxon>Pyronemataceae</taxon>
        <taxon>Pyronema</taxon>
    </lineage>
</organism>
<dbReference type="AlphaFoldDB" id="U4L4V3"/>
<feature type="region of interest" description="Disordered" evidence="1">
    <location>
        <begin position="46"/>
        <end position="147"/>
    </location>
</feature>
<evidence type="ECO:0000256" key="1">
    <source>
        <dbReference type="SAM" id="MobiDB-lite"/>
    </source>
</evidence>
<reference evidence="2 3" key="1">
    <citation type="journal article" date="2013" name="PLoS Genet.">
        <title>The genome and development-dependent transcriptomes of Pyronema confluens: a window into fungal evolution.</title>
        <authorList>
            <person name="Traeger S."/>
            <person name="Altegoer F."/>
            <person name="Freitag M."/>
            <person name="Gabaldon T."/>
            <person name="Kempken F."/>
            <person name="Kumar A."/>
            <person name="Marcet-Houben M."/>
            <person name="Poggeler S."/>
            <person name="Stajich J.E."/>
            <person name="Nowrousian M."/>
        </authorList>
    </citation>
    <scope>NUCLEOTIDE SEQUENCE [LARGE SCALE GENOMIC DNA]</scope>
    <source>
        <strain evidence="3">CBS 100304</strain>
        <tissue evidence="2">Vegetative mycelium</tissue>
    </source>
</reference>
<feature type="compositionally biased region" description="Basic and acidic residues" evidence="1">
    <location>
        <begin position="73"/>
        <end position="84"/>
    </location>
</feature>
<feature type="region of interest" description="Disordered" evidence="1">
    <location>
        <begin position="1"/>
        <end position="29"/>
    </location>
</feature>
<keyword evidence="3" id="KW-1185">Reference proteome</keyword>